<comment type="similarity">
    <text evidence="1">Belongs to the Elbow/Noc family.</text>
</comment>
<feature type="compositionally biased region" description="Low complexity" evidence="6">
    <location>
        <begin position="66"/>
        <end position="82"/>
    </location>
</feature>
<accession>U5EYP2</accession>
<keyword evidence="4" id="KW-0862">Zinc</keyword>
<dbReference type="InterPro" id="IPR051520">
    <property type="entry name" value="Elbow/Noc_ZnFinger"/>
</dbReference>
<reference evidence="8" key="1">
    <citation type="journal article" date="2014" name="Insect Biochem. Mol. Biol.">
        <title>An insight into the sialome of the frog biting fly, Corethrella appendiculata.</title>
        <authorList>
            <person name="Ribeiro J.M.C."/>
            <person name="Chagas A.C."/>
            <person name="Pham V.M."/>
            <person name="Lounibos L.P."/>
            <person name="Calvo E."/>
        </authorList>
    </citation>
    <scope>NUCLEOTIDE SEQUENCE</scope>
    <source>
        <tissue evidence="8">Salivary glands</tissue>
    </source>
</reference>
<dbReference type="GO" id="GO:0045892">
    <property type="term" value="P:negative regulation of DNA-templated transcription"/>
    <property type="evidence" value="ECO:0007669"/>
    <property type="project" value="TreeGrafter"/>
</dbReference>
<evidence type="ECO:0000313" key="8">
    <source>
        <dbReference type="EMBL" id="JAB59708.1"/>
    </source>
</evidence>
<keyword evidence="2" id="KW-0479">Metal-binding</keyword>
<feature type="domain" description="C2H2-type" evidence="7">
    <location>
        <begin position="380"/>
        <end position="413"/>
    </location>
</feature>
<protein>
    <submittedName>
        <fullName evidence="8">Putative elbow b</fullName>
    </submittedName>
</protein>
<keyword evidence="3 5" id="KW-0863">Zinc-finger</keyword>
<dbReference type="AlphaFoldDB" id="U5EYP2"/>
<evidence type="ECO:0000256" key="6">
    <source>
        <dbReference type="SAM" id="MobiDB-lite"/>
    </source>
</evidence>
<organism evidence="8">
    <name type="scientific">Corethrella appendiculata</name>
    <dbReference type="NCBI Taxonomy" id="1370023"/>
    <lineage>
        <taxon>Eukaryota</taxon>
        <taxon>Metazoa</taxon>
        <taxon>Ecdysozoa</taxon>
        <taxon>Arthropoda</taxon>
        <taxon>Hexapoda</taxon>
        <taxon>Insecta</taxon>
        <taxon>Pterygota</taxon>
        <taxon>Neoptera</taxon>
        <taxon>Endopterygota</taxon>
        <taxon>Diptera</taxon>
        <taxon>Nematocera</taxon>
        <taxon>Culicoidea</taxon>
        <taxon>Chaoboridae</taxon>
        <taxon>Corethrella</taxon>
    </lineage>
</organism>
<name>U5EYP2_9DIPT</name>
<proteinExistence type="evidence at transcript level"/>
<evidence type="ECO:0000256" key="2">
    <source>
        <dbReference type="ARBA" id="ARBA00022723"/>
    </source>
</evidence>
<evidence type="ECO:0000256" key="4">
    <source>
        <dbReference type="ARBA" id="ARBA00022833"/>
    </source>
</evidence>
<dbReference type="EMBL" id="GANO01000163">
    <property type="protein sequence ID" value="JAB59708.1"/>
    <property type="molecule type" value="mRNA"/>
</dbReference>
<feature type="region of interest" description="Disordered" evidence="6">
    <location>
        <begin position="60"/>
        <end position="107"/>
    </location>
</feature>
<feature type="compositionally biased region" description="Basic and acidic residues" evidence="6">
    <location>
        <begin position="154"/>
        <end position="166"/>
    </location>
</feature>
<sequence>MVILEGTTMLQVGNNQYIQPDYLPPLPTTLDSKKSPLALLAMTCSQIGADSGNINTKSSLVSPLDNKNNSSSNNSTNNFNNFNKKHDSCSRSPSVKTEKSDSSPEIKLAFKPYEMNVLTTKHNSKNNNNIDDRPSSKTSSVSDNYNNNNNNNNIDDKNNFKKEIRVLSRNSESESPNKNSNSVNNNKNSEDNDNNKNSPDLDNNRKTVSPNDGGADKRSADNSPIIRSGLEILHGSKDMPSYKTGGYGINPLTGLPSPNGIDPTTNPAFRPPFAGAFTHHQAAMLAAAGYPSGATSNPYLSYTRVKTPSGGETLVPICKDPYCTGCQFSAHNHIMMSGGQCPAGCTQCEQQKYSLAMAMSSLPPGYPYATAAQQQPGRPYCCNWVVGDSYCGKRFNTMDELLSHFRSHTTNLSDPTALALQQSLMPLGIFPPSPLSRPGAYGNPPLSPLSAARFHPYAKPGALPGSPYPFNPTAFGQYYPPYTLYGQRMGAAVHQ</sequence>
<feature type="compositionally biased region" description="Low complexity" evidence="6">
    <location>
        <begin position="173"/>
        <end position="187"/>
    </location>
</feature>
<feature type="region of interest" description="Disordered" evidence="6">
    <location>
        <begin position="119"/>
        <end position="226"/>
    </location>
</feature>
<dbReference type="GO" id="GO:0008270">
    <property type="term" value="F:zinc ion binding"/>
    <property type="evidence" value="ECO:0007669"/>
    <property type="project" value="UniProtKB-KW"/>
</dbReference>
<evidence type="ECO:0000256" key="5">
    <source>
        <dbReference type="PROSITE-ProRule" id="PRU00042"/>
    </source>
</evidence>
<feature type="compositionally biased region" description="Low complexity" evidence="6">
    <location>
        <begin position="143"/>
        <end position="153"/>
    </location>
</feature>
<dbReference type="Gene3D" id="3.30.160.60">
    <property type="entry name" value="Classic Zinc Finger"/>
    <property type="match status" value="1"/>
</dbReference>
<feature type="compositionally biased region" description="Polar residues" evidence="6">
    <location>
        <begin position="119"/>
        <end position="129"/>
    </location>
</feature>
<dbReference type="PANTHER" id="PTHR12522:SF5">
    <property type="entry name" value="ZINC FINGER PROTEIN NOC"/>
    <property type="match status" value="1"/>
</dbReference>
<dbReference type="PANTHER" id="PTHR12522">
    <property type="entry name" value="ZINC-FINGER PROTEIN NOLZ1-RELATED"/>
    <property type="match status" value="1"/>
</dbReference>
<dbReference type="GO" id="GO:0005634">
    <property type="term" value="C:nucleus"/>
    <property type="evidence" value="ECO:0007669"/>
    <property type="project" value="TreeGrafter"/>
</dbReference>
<dbReference type="InterPro" id="IPR013087">
    <property type="entry name" value="Znf_C2H2_type"/>
</dbReference>
<evidence type="ECO:0000256" key="3">
    <source>
        <dbReference type="ARBA" id="ARBA00022771"/>
    </source>
</evidence>
<evidence type="ECO:0000259" key="7">
    <source>
        <dbReference type="PROSITE" id="PS50157"/>
    </source>
</evidence>
<evidence type="ECO:0000256" key="1">
    <source>
        <dbReference type="ARBA" id="ARBA00010144"/>
    </source>
</evidence>
<dbReference type="PROSITE" id="PS50157">
    <property type="entry name" value="ZINC_FINGER_C2H2_2"/>
    <property type="match status" value="1"/>
</dbReference>